<proteinExistence type="predicted"/>
<dbReference type="EMBL" id="AP024485">
    <property type="protein sequence ID" value="BCS87356.1"/>
    <property type="molecule type" value="Genomic_DNA"/>
</dbReference>
<accession>A0ABN6EQI9</accession>
<sequence length="106" mass="11841">MDKDKNAPLRRLCEAMGATDHIDLAGKLDLSRITPAYIRQKGIPYKWLVIAAKRGYHPDWIEKGVSPKYLIPSDYPTFGEYPRVRVGIPAHPRCPNSGPAEGIVDV</sequence>
<protein>
    <submittedName>
        <fullName evidence="1">Uncharacterized protein</fullName>
    </submittedName>
</protein>
<dbReference type="Proteomes" id="UP001053296">
    <property type="component" value="Chromosome"/>
</dbReference>
<keyword evidence="2" id="KW-1185">Reference proteome</keyword>
<name>A0ABN6EQI9_9BACT</name>
<evidence type="ECO:0000313" key="2">
    <source>
        <dbReference type="Proteomes" id="UP001053296"/>
    </source>
</evidence>
<dbReference type="InterPro" id="IPR010982">
    <property type="entry name" value="Lambda_DNA-bd_dom_sf"/>
</dbReference>
<dbReference type="RefSeq" id="WP_229593537.1">
    <property type="nucleotide sequence ID" value="NZ_AP024485.1"/>
</dbReference>
<dbReference type="Gene3D" id="1.10.260.40">
    <property type="entry name" value="lambda repressor-like DNA-binding domains"/>
    <property type="match status" value="1"/>
</dbReference>
<reference evidence="1" key="1">
    <citation type="journal article" date="2022" name="Arch. Microbiol.">
        <title>Pseudodesulfovibrio sediminis sp. nov., a mesophilic and neutrophilic sulfate-reducing bacterium isolated from sediment of a brackish lake.</title>
        <authorList>
            <person name="Takahashi A."/>
            <person name="Kojima H."/>
            <person name="Watanabe M."/>
            <person name="Fukui M."/>
        </authorList>
    </citation>
    <scope>NUCLEOTIDE SEQUENCE</scope>
    <source>
        <strain evidence="1">SF6</strain>
    </source>
</reference>
<gene>
    <name evidence="1" type="ORF">PSDVSF_05980</name>
</gene>
<organism evidence="1 2">
    <name type="scientific">Pseudodesulfovibrio sediminis</name>
    <dbReference type="NCBI Taxonomy" id="2810563"/>
    <lineage>
        <taxon>Bacteria</taxon>
        <taxon>Pseudomonadati</taxon>
        <taxon>Thermodesulfobacteriota</taxon>
        <taxon>Desulfovibrionia</taxon>
        <taxon>Desulfovibrionales</taxon>
        <taxon>Desulfovibrionaceae</taxon>
    </lineage>
</organism>
<evidence type="ECO:0000313" key="1">
    <source>
        <dbReference type="EMBL" id="BCS87356.1"/>
    </source>
</evidence>